<sequence>MSDIPAGRQLFSPSAVEVLFGWFQRIIAVYCMLLGLFYWVRLIGYYDAPLWRLDLMPPHWQVATMTLAVFFPFAAAGLWMLASWGPVIWFICAATETVMFFAFDGFFGSHYLIVASHAFAALLYLAFRVVLAMQQRAQPEG</sequence>
<gene>
    <name evidence="2" type="ORF">KEU06_22600</name>
</gene>
<proteinExistence type="predicted"/>
<dbReference type="AlphaFoldDB" id="A0A942I4F8"/>
<feature type="transmembrane region" description="Helical" evidence="1">
    <location>
        <begin position="18"/>
        <end position="40"/>
    </location>
</feature>
<dbReference type="Proteomes" id="UP000680348">
    <property type="component" value="Unassembled WGS sequence"/>
</dbReference>
<evidence type="ECO:0000313" key="2">
    <source>
        <dbReference type="EMBL" id="MBS3651409.1"/>
    </source>
</evidence>
<name>A0A942I4F8_9HYPH</name>
<evidence type="ECO:0000256" key="1">
    <source>
        <dbReference type="SAM" id="Phobius"/>
    </source>
</evidence>
<dbReference type="RefSeq" id="WP_188256961.1">
    <property type="nucleotide sequence ID" value="NZ_JABVCF010000013.1"/>
</dbReference>
<keyword evidence="1" id="KW-0812">Transmembrane</keyword>
<dbReference type="EMBL" id="JAGWCR010000013">
    <property type="protein sequence ID" value="MBS3651409.1"/>
    <property type="molecule type" value="Genomic_DNA"/>
</dbReference>
<comment type="caution">
    <text evidence="2">The sequence shown here is derived from an EMBL/GenBank/DDBJ whole genome shotgun (WGS) entry which is preliminary data.</text>
</comment>
<accession>A0A942I4F8</accession>
<reference evidence="2" key="1">
    <citation type="submission" date="2021-04" db="EMBL/GenBank/DDBJ databases">
        <title>Pseudaminobacter soli sp. nov., isolated from paddy soil contaminated by heavy metals.</title>
        <authorList>
            <person name="Zhang K."/>
        </authorList>
    </citation>
    <scope>NUCLEOTIDE SEQUENCE</scope>
    <source>
        <strain evidence="2">19-2017</strain>
    </source>
</reference>
<keyword evidence="1" id="KW-1133">Transmembrane helix</keyword>
<feature type="transmembrane region" description="Helical" evidence="1">
    <location>
        <begin position="60"/>
        <end position="80"/>
    </location>
</feature>
<keyword evidence="3" id="KW-1185">Reference proteome</keyword>
<dbReference type="Pfam" id="PF19660">
    <property type="entry name" value="DUF6163"/>
    <property type="match status" value="1"/>
</dbReference>
<evidence type="ECO:0000313" key="3">
    <source>
        <dbReference type="Proteomes" id="UP000680348"/>
    </source>
</evidence>
<organism evidence="2 3">
    <name type="scientific">Pseudaminobacter soli</name>
    <name type="common">ex Zhang et al. 2022</name>
    <dbReference type="NCBI Taxonomy" id="2831468"/>
    <lineage>
        <taxon>Bacteria</taxon>
        <taxon>Pseudomonadati</taxon>
        <taxon>Pseudomonadota</taxon>
        <taxon>Alphaproteobacteria</taxon>
        <taxon>Hyphomicrobiales</taxon>
        <taxon>Phyllobacteriaceae</taxon>
        <taxon>Pseudaminobacter</taxon>
    </lineage>
</organism>
<protein>
    <submittedName>
        <fullName evidence="2">Uncharacterized protein</fullName>
    </submittedName>
</protein>
<feature type="transmembrane region" description="Helical" evidence="1">
    <location>
        <begin position="109"/>
        <end position="131"/>
    </location>
</feature>
<keyword evidence="1" id="KW-0472">Membrane</keyword>
<dbReference type="InterPro" id="IPR046161">
    <property type="entry name" value="DUF6163"/>
</dbReference>